<protein>
    <submittedName>
        <fullName evidence="1">Uncharacterized protein</fullName>
    </submittedName>
</protein>
<dbReference type="Proteomes" id="UP001472677">
    <property type="component" value="Unassembled WGS sequence"/>
</dbReference>
<gene>
    <name evidence="1" type="ORF">V6N12_067114</name>
</gene>
<comment type="caution">
    <text evidence="1">The sequence shown here is derived from an EMBL/GenBank/DDBJ whole genome shotgun (WGS) entry which is preliminary data.</text>
</comment>
<keyword evidence="2" id="KW-1185">Reference proteome</keyword>
<evidence type="ECO:0000313" key="1">
    <source>
        <dbReference type="EMBL" id="KAK8484421.1"/>
    </source>
</evidence>
<evidence type="ECO:0000313" key="2">
    <source>
        <dbReference type="Proteomes" id="UP001472677"/>
    </source>
</evidence>
<reference evidence="1 2" key="1">
    <citation type="journal article" date="2024" name="G3 (Bethesda)">
        <title>Genome assembly of Hibiscus sabdariffa L. provides insights into metabolisms of medicinal natural products.</title>
        <authorList>
            <person name="Kim T."/>
        </authorList>
    </citation>
    <scope>NUCLEOTIDE SEQUENCE [LARGE SCALE GENOMIC DNA]</scope>
    <source>
        <strain evidence="1">TK-2024</strain>
        <tissue evidence="1">Old leaves</tissue>
    </source>
</reference>
<name>A0ABR1ZUN0_9ROSI</name>
<dbReference type="EMBL" id="JBBPBM010001407">
    <property type="protein sequence ID" value="KAK8484421.1"/>
    <property type="molecule type" value="Genomic_DNA"/>
</dbReference>
<sequence>MSHGSDRISLGSCIHVAPKSPRLGYQIGLPSLVGEAAHCQSPLYRISWVLARIHGRIQMCFGPWTLGWCIWPSVVHSLSNQPGRWFIPWIWFYLRVWWRFLYWVSLIRFGFHLPWVLIFSLAGAYKAREPSIQVCELPALPPVAHPGFTQVTTPTSFLFLVSLFSVAYRSTLPLPLGANSSYILTSLLPHNRHLYFPVQFPWFFLAVLFPAIPYPRLTLMDPELVHSMENLQFTEAESSSIVVDSPYEERDSTLWLVGSVITTKLKPMAGPRKKSGIEYFDSSAPMKATAAHVGEATAAPVGEASARYTGMVVWLKLPPATDGLDQPAPSDSSLPLRAAVEGQCAESVLTDKVVDSIATRSDPTDAAAKIVVDIVAAPLAPVVTTTDPPQKVAASL</sequence>
<accession>A0ABR1ZUN0</accession>
<proteinExistence type="predicted"/>
<organism evidence="1 2">
    <name type="scientific">Hibiscus sabdariffa</name>
    <name type="common">roselle</name>
    <dbReference type="NCBI Taxonomy" id="183260"/>
    <lineage>
        <taxon>Eukaryota</taxon>
        <taxon>Viridiplantae</taxon>
        <taxon>Streptophyta</taxon>
        <taxon>Embryophyta</taxon>
        <taxon>Tracheophyta</taxon>
        <taxon>Spermatophyta</taxon>
        <taxon>Magnoliopsida</taxon>
        <taxon>eudicotyledons</taxon>
        <taxon>Gunneridae</taxon>
        <taxon>Pentapetalae</taxon>
        <taxon>rosids</taxon>
        <taxon>malvids</taxon>
        <taxon>Malvales</taxon>
        <taxon>Malvaceae</taxon>
        <taxon>Malvoideae</taxon>
        <taxon>Hibiscus</taxon>
    </lineage>
</organism>